<dbReference type="GO" id="GO:0005634">
    <property type="term" value="C:nucleus"/>
    <property type="evidence" value="ECO:0007669"/>
    <property type="project" value="TreeGrafter"/>
</dbReference>
<feature type="compositionally biased region" description="Basic and acidic residues" evidence="2">
    <location>
        <begin position="442"/>
        <end position="473"/>
    </location>
</feature>
<feature type="region of interest" description="Disordered" evidence="2">
    <location>
        <begin position="246"/>
        <end position="268"/>
    </location>
</feature>
<comment type="caution">
    <text evidence="3">The sequence shown here is derived from an EMBL/GenBank/DDBJ whole genome shotgun (WGS) entry which is preliminary data.</text>
</comment>
<dbReference type="GO" id="GO:0005737">
    <property type="term" value="C:cytoplasm"/>
    <property type="evidence" value="ECO:0007669"/>
    <property type="project" value="TreeGrafter"/>
</dbReference>
<evidence type="ECO:0000313" key="3">
    <source>
        <dbReference type="EMBL" id="KAF2150767.1"/>
    </source>
</evidence>
<dbReference type="PANTHER" id="PTHR16487:SF0">
    <property type="entry name" value="PROTEIN PHOSPHATASE 4 REGULATORY SUBUNIT 2-RELATED"/>
    <property type="match status" value="1"/>
</dbReference>
<dbReference type="OrthoDB" id="341898at2759"/>
<feature type="region of interest" description="Disordered" evidence="2">
    <location>
        <begin position="339"/>
        <end position="479"/>
    </location>
</feature>
<dbReference type="Pfam" id="PF09184">
    <property type="entry name" value="PPP4R2"/>
    <property type="match status" value="1"/>
</dbReference>
<dbReference type="AlphaFoldDB" id="A0A9P4IZP1"/>
<comment type="similarity">
    <text evidence="1">Belongs to the PPP4R2 family.</text>
</comment>
<proteinExistence type="inferred from homology"/>
<sequence length="479" mass="51319">MSTEQDILVSAARDGTLDVSEWPRVLENVLQRLHDIVHSEFPLPPKPTLPLQSSHPFASNAAAAPSIPEKDSSQAARPADSEALGELETPSQTSSGTNKENAAPLMPPPALTPSRSTNSSSQPGAQEEFLVSYPDLAASYQSSVHILKNSFATSPPYTIQRLAELVLSPRRHYRYLPSYLNALDRIVSVSSPITSFPLPQQPLTNGILQSNGQDDKFSSTSGDEGLGGALLTPIPWLRNQHQVEETTRHPDGELHTEGTETIDGPNGAGRVETVSVTVNGIHSTPHASTTPNGHHDPNSTLTTEQELREQGAVTQGELLRQEQEAGVVPVTQIAARRGLAGSRSGAMGPDMHASVEETEGEEAPHARGPEEIGMEDLGPQEGTIGAGRPLDLEAALGRSPEPAPAPEGTGLEQLQDHQQGQHEEQQHEQIQDQNQNQNQEQRQGRGDEGATEAREVKSDQMKPSEGDGMHVDVGEVVAP</sequence>
<keyword evidence="4" id="KW-1185">Reference proteome</keyword>
<dbReference type="InterPro" id="IPR015267">
    <property type="entry name" value="PPP4R2"/>
</dbReference>
<organism evidence="3 4">
    <name type="scientific">Myriangium duriaei CBS 260.36</name>
    <dbReference type="NCBI Taxonomy" id="1168546"/>
    <lineage>
        <taxon>Eukaryota</taxon>
        <taxon>Fungi</taxon>
        <taxon>Dikarya</taxon>
        <taxon>Ascomycota</taxon>
        <taxon>Pezizomycotina</taxon>
        <taxon>Dothideomycetes</taxon>
        <taxon>Dothideomycetidae</taxon>
        <taxon>Myriangiales</taxon>
        <taxon>Myriangiaceae</taxon>
        <taxon>Myriangium</taxon>
    </lineage>
</organism>
<reference evidence="3" key="1">
    <citation type="journal article" date="2020" name="Stud. Mycol.">
        <title>101 Dothideomycetes genomes: a test case for predicting lifestyles and emergence of pathogens.</title>
        <authorList>
            <person name="Haridas S."/>
            <person name="Albert R."/>
            <person name="Binder M."/>
            <person name="Bloem J."/>
            <person name="Labutti K."/>
            <person name="Salamov A."/>
            <person name="Andreopoulos B."/>
            <person name="Baker S."/>
            <person name="Barry K."/>
            <person name="Bills G."/>
            <person name="Bluhm B."/>
            <person name="Cannon C."/>
            <person name="Castanera R."/>
            <person name="Culley D."/>
            <person name="Daum C."/>
            <person name="Ezra D."/>
            <person name="Gonzalez J."/>
            <person name="Henrissat B."/>
            <person name="Kuo A."/>
            <person name="Liang C."/>
            <person name="Lipzen A."/>
            <person name="Lutzoni F."/>
            <person name="Magnuson J."/>
            <person name="Mondo S."/>
            <person name="Nolan M."/>
            <person name="Ohm R."/>
            <person name="Pangilinan J."/>
            <person name="Park H.-J."/>
            <person name="Ramirez L."/>
            <person name="Alfaro M."/>
            <person name="Sun H."/>
            <person name="Tritt A."/>
            <person name="Yoshinaga Y."/>
            <person name="Zwiers L.-H."/>
            <person name="Turgeon B."/>
            <person name="Goodwin S."/>
            <person name="Spatafora J."/>
            <person name="Crous P."/>
            <person name="Grigoriev I."/>
        </authorList>
    </citation>
    <scope>NUCLEOTIDE SEQUENCE</scope>
    <source>
        <strain evidence="3">CBS 260.36</strain>
    </source>
</reference>
<feature type="compositionally biased region" description="Polar residues" evidence="2">
    <location>
        <begin position="89"/>
        <end position="100"/>
    </location>
</feature>
<dbReference type="GO" id="GO:0019888">
    <property type="term" value="F:protein phosphatase regulator activity"/>
    <property type="evidence" value="ECO:0007669"/>
    <property type="project" value="InterPro"/>
</dbReference>
<gene>
    <name evidence="3" type="ORF">K461DRAFT_323143</name>
</gene>
<dbReference type="GO" id="GO:0030289">
    <property type="term" value="C:protein phosphatase 4 complex"/>
    <property type="evidence" value="ECO:0007669"/>
    <property type="project" value="InterPro"/>
</dbReference>
<dbReference type="EMBL" id="ML996089">
    <property type="protein sequence ID" value="KAF2150767.1"/>
    <property type="molecule type" value="Genomic_DNA"/>
</dbReference>
<feature type="compositionally biased region" description="Polar residues" evidence="2">
    <location>
        <begin position="114"/>
        <end position="124"/>
    </location>
</feature>
<evidence type="ECO:0008006" key="5">
    <source>
        <dbReference type="Google" id="ProtNLM"/>
    </source>
</evidence>
<accession>A0A9P4IZP1</accession>
<protein>
    <recommendedName>
        <fullName evidence="5">Protein phosphatase 4 core regulatory subunit R2</fullName>
    </recommendedName>
</protein>
<dbReference type="Proteomes" id="UP000799439">
    <property type="component" value="Unassembled WGS sequence"/>
</dbReference>
<evidence type="ECO:0000256" key="1">
    <source>
        <dbReference type="ARBA" id="ARBA00009207"/>
    </source>
</evidence>
<feature type="compositionally biased region" description="Basic and acidic residues" evidence="2">
    <location>
        <begin position="419"/>
        <end position="430"/>
    </location>
</feature>
<name>A0A9P4IZP1_9PEZI</name>
<dbReference type="PANTHER" id="PTHR16487">
    <property type="entry name" value="PPP4R2-RELATED PROTEIN"/>
    <property type="match status" value="1"/>
</dbReference>
<feature type="region of interest" description="Disordered" evidence="2">
    <location>
        <begin position="40"/>
        <end position="125"/>
    </location>
</feature>
<feature type="region of interest" description="Disordered" evidence="2">
    <location>
        <begin position="281"/>
        <end position="305"/>
    </location>
</feature>
<feature type="compositionally biased region" description="Polar residues" evidence="2">
    <location>
        <begin position="281"/>
        <end position="304"/>
    </location>
</feature>
<evidence type="ECO:0000313" key="4">
    <source>
        <dbReference type="Proteomes" id="UP000799439"/>
    </source>
</evidence>
<feature type="compositionally biased region" description="Low complexity" evidence="2">
    <location>
        <begin position="431"/>
        <end position="441"/>
    </location>
</feature>
<evidence type="ECO:0000256" key="2">
    <source>
        <dbReference type="SAM" id="MobiDB-lite"/>
    </source>
</evidence>
<feature type="compositionally biased region" description="Basic and acidic residues" evidence="2">
    <location>
        <begin position="246"/>
        <end position="258"/>
    </location>
</feature>